<feature type="transmembrane region" description="Helical" evidence="1">
    <location>
        <begin position="113"/>
        <end position="136"/>
    </location>
</feature>
<keyword evidence="1" id="KW-0812">Transmembrane</keyword>
<gene>
    <name evidence="2" type="ORF">QR680_015570</name>
</gene>
<evidence type="ECO:0000313" key="2">
    <source>
        <dbReference type="EMBL" id="KAK0401049.1"/>
    </source>
</evidence>
<accession>A0AA39HAF6</accession>
<feature type="transmembrane region" description="Helical" evidence="1">
    <location>
        <begin position="20"/>
        <end position="40"/>
    </location>
</feature>
<keyword evidence="1" id="KW-1133">Transmembrane helix</keyword>
<reference evidence="2" key="1">
    <citation type="submission" date="2023-06" db="EMBL/GenBank/DDBJ databases">
        <title>Genomic analysis of the entomopathogenic nematode Steinernema hermaphroditum.</title>
        <authorList>
            <person name="Schwarz E.M."/>
            <person name="Heppert J.K."/>
            <person name="Baniya A."/>
            <person name="Schwartz H.T."/>
            <person name="Tan C.-H."/>
            <person name="Antoshechkin I."/>
            <person name="Sternberg P.W."/>
            <person name="Goodrich-Blair H."/>
            <person name="Dillman A.R."/>
        </authorList>
    </citation>
    <scope>NUCLEOTIDE SEQUENCE</scope>
    <source>
        <strain evidence="2">PS9179</strain>
        <tissue evidence="2">Whole animal</tissue>
    </source>
</reference>
<keyword evidence="3" id="KW-1185">Reference proteome</keyword>
<feature type="transmembrane region" description="Helical" evidence="1">
    <location>
        <begin position="78"/>
        <end position="101"/>
    </location>
</feature>
<dbReference type="Proteomes" id="UP001175271">
    <property type="component" value="Unassembled WGS sequence"/>
</dbReference>
<evidence type="ECO:0000256" key="1">
    <source>
        <dbReference type="SAM" id="Phobius"/>
    </source>
</evidence>
<name>A0AA39HAF6_9BILA</name>
<comment type="caution">
    <text evidence="2">The sequence shown here is derived from an EMBL/GenBank/DDBJ whole genome shotgun (WGS) entry which is preliminary data.</text>
</comment>
<dbReference type="EMBL" id="JAUCMV010000004">
    <property type="protein sequence ID" value="KAK0401049.1"/>
    <property type="molecule type" value="Genomic_DNA"/>
</dbReference>
<organism evidence="2 3">
    <name type="scientific">Steinernema hermaphroditum</name>
    <dbReference type="NCBI Taxonomy" id="289476"/>
    <lineage>
        <taxon>Eukaryota</taxon>
        <taxon>Metazoa</taxon>
        <taxon>Ecdysozoa</taxon>
        <taxon>Nematoda</taxon>
        <taxon>Chromadorea</taxon>
        <taxon>Rhabditida</taxon>
        <taxon>Tylenchina</taxon>
        <taxon>Panagrolaimomorpha</taxon>
        <taxon>Strongyloidoidea</taxon>
        <taxon>Steinernematidae</taxon>
        <taxon>Steinernema</taxon>
    </lineage>
</organism>
<proteinExistence type="predicted"/>
<dbReference type="AlphaFoldDB" id="A0AA39HAF6"/>
<keyword evidence="1" id="KW-0472">Membrane</keyword>
<feature type="transmembrane region" description="Helical" evidence="1">
    <location>
        <begin position="52"/>
        <end position="71"/>
    </location>
</feature>
<sequence length="168" mass="19085">MPSDEKYIHCWRCDCDVTRLAVVVAILSVIGSVASIQQLLSARLPRDFKTTAIITDVFFCISAALAAVGALKRNPYLLLPYIILLFIACISLCIIIAYAALKSFTEKDKDQSTKWNLIAGAFSFALVFCILFMNIARQCYNYLSRWWRNERTIDERQNQNEAALDECQ</sequence>
<evidence type="ECO:0000313" key="3">
    <source>
        <dbReference type="Proteomes" id="UP001175271"/>
    </source>
</evidence>
<protein>
    <submittedName>
        <fullName evidence="2">Uncharacterized protein</fullName>
    </submittedName>
</protein>